<organism evidence="8 9">
    <name type="scientific">Acinetobacter junii SH205</name>
    <dbReference type="NCBI Taxonomy" id="575587"/>
    <lineage>
        <taxon>Bacteria</taxon>
        <taxon>Pseudomonadati</taxon>
        <taxon>Pseudomonadota</taxon>
        <taxon>Gammaproteobacteria</taxon>
        <taxon>Moraxellales</taxon>
        <taxon>Moraxellaceae</taxon>
        <taxon>Acinetobacter</taxon>
    </lineage>
</organism>
<dbReference type="AlphaFoldDB" id="D0SR63"/>
<feature type="binding site" evidence="6">
    <location>
        <position position="58"/>
    </location>
    <ligand>
        <name>molybdate</name>
        <dbReference type="ChEBI" id="CHEBI:36264"/>
    </ligand>
</feature>
<reference evidence="9" key="1">
    <citation type="journal article" date="2012" name="PLoS ONE">
        <title>The success of Acinetobacter species; genetic, metabolic and virulence attributes.</title>
        <authorList>
            <person name="Peleg A.Y."/>
            <person name="de Breij A."/>
            <person name="Adams M.D."/>
            <person name="Cerqueira G.M."/>
            <person name="Mocali S."/>
            <person name="Galardini M."/>
            <person name="Nibbering P.H."/>
            <person name="Earl A.M."/>
            <person name="Ward D.V."/>
            <person name="Paterson D.L."/>
            <person name="Seifert H."/>
            <person name="Dijkshoorn L."/>
        </authorList>
    </citation>
    <scope>NUCLEOTIDE SEQUENCE [LARGE SCALE GENOMIC DNA]</scope>
    <source>
        <strain evidence="9">SH205</strain>
    </source>
</reference>
<dbReference type="Gene3D" id="3.40.190.10">
    <property type="entry name" value="Periplasmic binding protein-like II"/>
    <property type="match status" value="2"/>
</dbReference>
<evidence type="ECO:0000256" key="7">
    <source>
        <dbReference type="SAM" id="SignalP"/>
    </source>
</evidence>
<evidence type="ECO:0000256" key="2">
    <source>
        <dbReference type="ARBA" id="ARBA00022505"/>
    </source>
</evidence>
<comment type="subunit">
    <text evidence="5">The complex is composed of two ATP-binding proteins (ModC), two transmembrane proteins (ModB) and a solute-binding protein (ModA).</text>
</comment>
<feature type="chain" id="PRO_5003016643" evidence="7">
    <location>
        <begin position="21"/>
        <end position="255"/>
    </location>
</feature>
<dbReference type="GO" id="GO:0030973">
    <property type="term" value="F:molybdate ion binding"/>
    <property type="evidence" value="ECO:0007669"/>
    <property type="project" value="TreeGrafter"/>
</dbReference>
<dbReference type="GO" id="GO:0046872">
    <property type="term" value="F:metal ion binding"/>
    <property type="evidence" value="ECO:0007669"/>
    <property type="project" value="UniProtKB-KW"/>
</dbReference>
<evidence type="ECO:0000313" key="9">
    <source>
        <dbReference type="Proteomes" id="UP000018442"/>
    </source>
</evidence>
<keyword evidence="4 7" id="KW-0732">Signal</keyword>
<sequence length="255" mass="28173">MKNKIILVLCLSMCMVTAHAQPIKIYAAASLTNAIGDIAKRYEAKYPTVKITPVFGSSSMLAKQIERGAEGDIFFSADQDWMNYLIQKNLADQSSVEPLLANQLVLISPKNSQVKFKPQASFNFSKSFKGYLCTGQMESVPVGKYAKQSLAALNWLDSLKGRIVGTDDVRSALAFVERGECQVGIVYKTDALISQKVKIVGTFPENSHKPIVYPIAVTTKGQNNPDAIQFEKFVKEDPQAKAIFEHYGFSVKPHN</sequence>
<feature type="binding site" evidence="6">
    <location>
        <position position="187"/>
    </location>
    <ligand>
        <name>molybdate</name>
        <dbReference type="ChEBI" id="CHEBI:36264"/>
    </ligand>
</feature>
<dbReference type="GO" id="GO:1901359">
    <property type="term" value="F:tungstate binding"/>
    <property type="evidence" value="ECO:0007669"/>
    <property type="project" value="UniProtKB-ARBA"/>
</dbReference>
<evidence type="ECO:0000256" key="6">
    <source>
        <dbReference type="PIRSR" id="PIRSR004846-1"/>
    </source>
</evidence>
<dbReference type="Pfam" id="PF13531">
    <property type="entry name" value="SBP_bac_11"/>
    <property type="match status" value="1"/>
</dbReference>
<dbReference type="PANTHER" id="PTHR30632:SF17">
    <property type="entry name" value="MOLYBDATE-BINDING PROTEIN MODA"/>
    <property type="match status" value="1"/>
</dbReference>
<proteinExistence type="inferred from homology"/>
<dbReference type="Proteomes" id="UP000018442">
    <property type="component" value="Unassembled WGS sequence"/>
</dbReference>
<accession>D0SR63</accession>
<dbReference type="InterPro" id="IPR005950">
    <property type="entry name" value="ModA"/>
</dbReference>
<dbReference type="RefSeq" id="WP_005403907.1">
    <property type="nucleotide sequence ID" value="NZ_GG705016.1"/>
</dbReference>
<name>D0SR63_ACIJU</name>
<gene>
    <name evidence="8" type="primary">modA</name>
    <name evidence="8" type="ORF">HMPREF0026_02973</name>
</gene>
<evidence type="ECO:0000256" key="3">
    <source>
        <dbReference type="ARBA" id="ARBA00022723"/>
    </source>
</evidence>
<dbReference type="NCBIfam" id="TIGR01256">
    <property type="entry name" value="modA"/>
    <property type="match status" value="1"/>
</dbReference>
<evidence type="ECO:0000256" key="1">
    <source>
        <dbReference type="ARBA" id="ARBA00009175"/>
    </source>
</evidence>
<dbReference type="EMBL" id="GG705016">
    <property type="protein sequence ID" value="EEY91678.1"/>
    <property type="molecule type" value="Genomic_DNA"/>
</dbReference>
<dbReference type="InterPro" id="IPR050682">
    <property type="entry name" value="ModA/WtpA"/>
</dbReference>
<comment type="similarity">
    <text evidence="1">Belongs to the bacterial solute-binding protein ModA family.</text>
</comment>
<dbReference type="PIRSF" id="PIRSF004846">
    <property type="entry name" value="ModA"/>
    <property type="match status" value="1"/>
</dbReference>
<evidence type="ECO:0000256" key="5">
    <source>
        <dbReference type="ARBA" id="ARBA00062515"/>
    </source>
</evidence>
<dbReference type="FunFam" id="3.40.190.10:FF:000035">
    <property type="entry name" value="Molybdate ABC transporter substrate-binding protein"/>
    <property type="match status" value="1"/>
</dbReference>
<keyword evidence="2 6" id="KW-0500">Molybdenum</keyword>
<dbReference type="SUPFAM" id="SSF53850">
    <property type="entry name" value="Periplasmic binding protein-like II"/>
    <property type="match status" value="1"/>
</dbReference>
<feature type="binding site" evidence="6">
    <location>
        <position position="169"/>
    </location>
    <ligand>
        <name>molybdate</name>
        <dbReference type="ChEBI" id="CHEBI:36264"/>
    </ligand>
</feature>
<dbReference type="PANTHER" id="PTHR30632">
    <property type="entry name" value="MOLYBDATE-BINDING PERIPLASMIC PROTEIN"/>
    <property type="match status" value="1"/>
</dbReference>
<dbReference type="HOGENOM" id="CLU_065520_3_0_6"/>
<feature type="binding site" evidence="6">
    <location>
        <position position="30"/>
    </location>
    <ligand>
        <name>molybdate</name>
        <dbReference type="ChEBI" id="CHEBI:36264"/>
    </ligand>
</feature>
<protein>
    <submittedName>
        <fullName evidence="8">Molybdate ABC transporter, periplasmic molybdate-binding protein</fullName>
    </submittedName>
</protein>
<keyword evidence="3 6" id="KW-0479">Metal-binding</keyword>
<evidence type="ECO:0000313" key="8">
    <source>
        <dbReference type="EMBL" id="EEY91678.1"/>
    </source>
</evidence>
<dbReference type="GO" id="GO:0015689">
    <property type="term" value="P:molybdate ion transport"/>
    <property type="evidence" value="ECO:0007669"/>
    <property type="project" value="InterPro"/>
</dbReference>
<evidence type="ECO:0000256" key="4">
    <source>
        <dbReference type="ARBA" id="ARBA00022729"/>
    </source>
</evidence>
<feature type="signal peptide" evidence="7">
    <location>
        <begin position="1"/>
        <end position="20"/>
    </location>
</feature>
<dbReference type="CDD" id="cd13536">
    <property type="entry name" value="PBP2_EcModA"/>
    <property type="match status" value="1"/>
</dbReference>
<dbReference type="GO" id="GO:0030288">
    <property type="term" value="C:outer membrane-bounded periplasmic space"/>
    <property type="evidence" value="ECO:0007669"/>
    <property type="project" value="TreeGrafter"/>
</dbReference>